<reference evidence="1 2" key="1">
    <citation type="submission" date="2016-05" db="EMBL/GenBank/DDBJ databases">
        <authorList>
            <person name="Prochazka B."/>
            <person name="Indra A."/>
            <person name="Hasenberger P."/>
            <person name="Blaschitz M."/>
            <person name="Wagner L."/>
            <person name="Wewalka G."/>
            <person name="Sorschag S."/>
            <person name="Schmid D."/>
            <person name="Ruppitsch W."/>
        </authorList>
    </citation>
    <scope>NUCLEOTIDE SEQUENCE [LARGE SCALE GENOMIC DNA]</scope>
    <source>
        <strain evidence="1 2">974010_12</strain>
    </source>
</reference>
<dbReference type="InterPro" id="IPR011250">
    <property type="entry name" value="OMP/PagP_B-barrel"/>
</dbReference>
<comment type="caution">
    <text evidence="1">The sequence shown here is derived from an EMBL/GenBank/DDBJ whole genome shotgun (WGS) entry which is preliminary data.</text>
</comment>
<dbReference type="Gene3D" id="2.40.160.20">
    <property type="match status" value="1"/>
</dbReference>
<organism evidence="1 2">
    <name type="scientific">Legionella jamestowniensis</name>
    <dbReference type="NCBI Taxonomy" id="455"/>
    <lineage>
        <taxon>Bacteria</taxon>
        <taxon>Pseudomonadati</taxon>
        <taxon>Pseudomonadota</taxon>
        <taxon>Gammaproteobacteria</taxon>
        <taxon>Legionellales</taxon>
        <taxon>Legionellaceae</taxon>
        <taxon>Legionella</taxon>
    </lineage>
</organism>
<evidence type="ECO:0000313" key="1">
    <source>
        <dbReference type="EMBL" id="OCH98612.1"/>
    </source>
</evidence>
<gene>
    <name evidence="1" type="ORF">A8135_00640</name>
</gene>
<name>A0ABX2XVE5_9GAMM</name>
<proteinExistence type="predicted"/>
<dbReference type="EMBL" id="LYOZ01000010">
    <property type="protein sequence ID" value="OCH98612.1"/>
    <property type="molecule type" value="Genomic_DNA"/>
</dbReference>
<sequence length="247" mass="26730">MFIQVATLSTPLYSAALFNGKAVSKDGPMPLNYVVTLSAGPTWTDPGETQTFYLAPGIEKTFVADNSSHVLAAGELFLGLQKTLGEHLQGQLGLAVAAAGNARLSGIIWDDADPQFDNYSYGYRINHMHVAAKAKLLFNAGYWVIPWISGSAGVGFNHAYDFNNTPLIFEAIQMPNFSSHTKTSFSYTLGAGIQKAVSDNWQVGLGYEFADWGKSQLNRAAGQTLNSGLSLEHLYTNGVMFNITYLA</sequence>
<protein>
    <recommendedName>
        <fullName evidence="3">Opacity protein and related surface antigens</fullName>
    </recommendedName>
</protein>
<accession>A0ABX2XVE5</accession>
<evidence type="ECO:0000313" key="2">
    <source>
        <dbReference type="Proteomes" id="UP000093336"/>
    </source>
</evidence>
<evidence type="ECO:0008006" key="3">
    <source>
        <dbReference type="Google" id="ProtNLM"/>
    </source>
</evidence>
<dbReference type="SUPFAM" id="SSF56925">
    <property type="entry name" value="OMPA-like"/>
    <property type="match status" value="1"/>
</dbReference>
<keyword evidence="2" id="KW-1185">Reference proteome</keyword>
<dbReference type="Proteomes" id="UP000093336">
    <property type="component" value="Unassembled WGS sequence"/>
</dbReference>